<feature type="transmembrane region" description="Helical" evidence="6">
    <location>
        <begin position="448"/>
        <end position="468"/>
    </location>
</feature>
<dbReference type="PANTHER" id="PTHR43652:SF2">
    <property type="entry name" value="BASIC AMINO ACID ANTIPORTER YFCC-RELATED"/>
    <property type="match status" value="1"/>
</dbReference>
<keyword evidence="4 6" id="KW-1133">Transmembrane helix</keyword>
<evidence type="ECO:0000313" key="7">
    <source>
        <dbReference type="EMBL" id="SDK91984.1"/>
    </source>
</evidence>
<feature type="transmembrane region" description="Helical" evidence="6">
    <location>
        <begin position="162"/>
        <end position="188"/>
    </location>
</feature>
<evidence type="ECO:0000256" key="5">
    <source>
        <dbReference type="ARBA" id="ARBA00023136"/>
    </source>
</evidence>
<keyword evidence="3 6" id="KW-0812">Transmembrane</keyword>
<feature type="transmembrane region" description="Helical" evidence="6">
    <location>
        <begin position="200"/>
        <end position="220"/>
    </location>
</feature>
<dbReference type="EMBL" id="FNFY01000014">
    <property type="protein sequence ID" value="SDK91984.1"/>
    <property type="molecule type" value="Genomic_DNA"/>
</dbReference>
<dbReference type="Proteomes" id="UP000199008">
    <property type="component" value="Unassembled WGS sequence"/>
</dbReference>
<proteinExistence type="predicted"/>
<dbReference type="InterPro" id="IPR051679">
    <property type="entry name" value="DASS-Related_Transporters"/>
</dbReference>
<dbReference type="GO" id="GO:0005886">
    <property type="term" value="C:plasma membrane"/>
    <property type="evidence" value="ECO:0007669"/>
    <property type="project" value="UniProtKB-SubCell"/>
</dbReference>
<evidence type="ECO:0000313" key="8">
    <source>
        <dbReference type="Proteomes" id="UP000199008"/>
    </source>
</evidence>
<name>A0A1G9FUB3_9BACL</name>
<evidence type="ECO:0000256" key="1">
    <source>
        <dbReference type="ARBA" id="ARBA00004651"/>
    </source>
</evidence>
<feature type="transmembrane region" description="Helical" evidence="6">
    <location>
        <begin position="261"/>
        <end position="281"/>
    </location>
</feature>
<feature type="transmembrane region" description="Helical" evidence="6">
    <location>
        <begin position="119"/>
        <end position="150"/>
    </location>
</feature>
<dbReference type="PANTHER" id="PTHR43652">
    <property type="entry name" value="BASIC AMINO ACID ANTIPORTER YFCC-RELATED"/>
    <property type="match status" value="1"/>
</dbReference>
<dbReference type="RefSeq" id="WP_092986543.1">
    <property type="nucleotide sequence ID" value="NZ_FNFY01000014.1"/>
</dbReference>
<feature type="transmembrane region" description="Helical" evidence="6">
    <location>
        <begin position="287"/>
        <end position="305"/>
    </location>
</feature>
<evidence type="ECO:0000256" key="2">
    <source>
        <dbReference type="ARBA" id="ARBA00022475"/>
    </source>
</evidence>
<keyword evidence="8" id="KW-1185">Reference proteome</keyword>
<protein>
    <submittedName>
        <fullName evidence="7">Uncharacterized membrane protein YfcC, ion transporter superfamily</fullName>
    </submittedName>
</protein>
<accession>A0A1G9FUB3</accession>
<evidence type="ECO:0000256" key="4">
    <source>
        <dbReference type="ARBA" id="ARBA00022989"/>
    </source>
</evidence>
<dbReference type="Pfam" id="PF03606">
    <property type="entry name" value="DcuC"/>
    <property type="match status" value="1"/>
</dbReference>
<feature type="transmembrane region" description="Helical" evidence="6">
    <location>
        <begin position="79"/>
        <end position="99"/>
    </location>
</feature>
<feature type="transmembrane region" description="Helical" evidence="6">
    <location>
        <begin position="325"/>
        <end position="342"/>
    </location>
</feature>
<evidence type="ECO:0000256" key="6">
    <source>
        <dbReference type="SAM" id="Phobius"/>
    </source>
</evidence>
<organism evidence="7 8">
    <name type="scientific">Lacicoccus qingdaonensis</name>
    <dbReference type="NCBI Taxonomy" id="576118"/>
    <lineage>
        <taxon>Bacteria</taxon>
        <taxon>Bacillati</taxon>
        <taxon>Bacillota</taxon>
        <taxon>Bacilli</taxon>
        <taxon>Bacillales</taxon>
        <taxon>Salinicoccaceae</taxon>
        <taxon>Lacicoccus</taxon>
    </lineage>
</organism>
<dbReference type="InterPro" id="IPR018385">
    <property type="entry name" value="C4_dicarb_anaerob_car-like"/>
</dbReference>
<dbReference type="OrthoDB" id="255482at2"/>
<evidence type="ECO:0000256" key="3">
    <source>
        <dbReference type="ARBA" id="ARBA00022692"/>
    </source>
</evidence>
<reference evidence="8" key="1">
    <citation type="submission" date="2016-10" db="EMBL/GenBank/DDBJ databases">
        <authorList>
            <person name="Varghese N."/>
            <person name="Submissions S."/>
        </authorList>
    </citation>
    <scope>NUCLEOTIDE SEQUENCE [LARGE SCALE GENOMIC DNA]</scope>
    <source>
        <strain evidence="8">CGMCC 1.8895</strain>
    </source>
</reference>
<comment type="subcellular location">
    <subcellularLocation>
        <location evidence="1">Cell membrane</location>
        <topology evidence="1">Multi-pass membrane protein</topology>
    </subcellularLocation>
</comment>
<keyword evidence="2" id="KW-1003">Cell membrane</keyword>
<gene>
    <name evidence="7" type="ORF">SAMN05216216_1147</name>
</gene>
<keyword evidence="5 6" id="KW-0472">Membrane</keyword>
<sequence length="475" mass="51765">MSQAEANEPKKSKFKMPNVIVIMLSLMLVACLFTYIVPAGQFDTNEDGNPIPGTYGTIEQTPVNPVEALNLILDGGVQASTVIVLLLFMGGFFGAIFQLDSIPNIINYLVYKYKNIGAMALSLGLFTLMGFIGFFIGGDMMIVFVTLGVIMARQLRLDPISALAMTFLPLFMGFSVGPSGMAMLGQIFASDTPLFSGYSMRTIIFIIFLIITGLYVAWYTKRVESKPAKSLMSNDHWLKELDSETESEDAVKVDSVSWQDVTVLMIMIIAPIILAIGNTVLGWSEVYGNSTFITVFFIAFLLSFLIKRKSVDEMISSFTKGVQDMVIVAIVIILATTISVILTEGQILNTIVFMMTDQLDDLPLGISAIVIFIINMIFNFLVPSGSGLMGVMVPILEPVADVLGLTQQVLITAIGFGGGLGNLITPTLGATVGAIALARANFGSWLKFMIPLFILWMITGAFILYYLANINWTGY</sequence>
<feature type="transmembrane region" description="Helical" evidence="6">
    <location>
        <begin position="362"/>
        <end position="382"/>
    </location>
</feature>
<dbReference type="AlphaFoldDB" id="A0A1G9FUB3"/>
<feature type="transmembrane region" description="Helical" evidence="6">
    <location>
        <begin position="19"/>
        <end position="37"/>
    </location>
</feature>